<keyword evidence="6" id="KW-0464">Manganese</keyword>
<dbReference type="SUPFAM" id="SSF53187">
    <property type="entry name" value="Zn-dependent exopeptidases"/>
    <property type="match status" value="1"/>
</dbReference>
<dbReference type="GO" id="GO:0050118">
    <property type="term" value="F:N-acetyldiaminopimelate deacetylase activity"/>
    <property type="evidence" value="ECO:0007669"/>
    <property type="project" value="UniProtKB-UniRule"/>
</dbReference>
<keyword evidence="1 5" id="KW-0028">Amino-acid biosynthesis</keyword>
<reference evidence="9" key="1">
    <citation type="submission" date="2016-10" db="EMBL/GenBank/DDBJ databases">
        <authorList>
            <person name="de Groot N.N."/>
        </authorList>
    </citation>
    <scope>NUCLEOTIDE SEQUENCE [LARGE SCALE GENOMIC DNA]</scope>
    <source>
        <strain evidence="9">DSM 12489</strain>
    </source>
</reference>
<dbReference type="PIRSF" id="PIRSF005962">
    <property type="entry name" value="Pept_M20D_amidohydro"/>
    <property type="match status" value="1"/>
</dbReference>
<evidence type="ECO:0000259" key="7">
    <source>
        <dbReference type="Pfam" id="PF07687"/>
    </source>
</evidence>
<comment type="pathway">
    <text evidence="5">Amino-acid biosynthesis; L-lysine biosynthesis via DAP pathway; LL-2,6-diaminopimelate from (S)-tetrahydrodipicolinate (acetylase route): step 3/3.</text>
</comment>
<feature type="active site" description="Proton acceptor" evidence="5">
    <location>
        <position position="128"/>
    </location>
</feature>
<feature type="binding site" evidence="6">
    <location>
        <position position="154"/>
    </location>
    <ligand>
        <name>Mn(2+)</name>
        <dbReference type="ChEBI" id="CHEBI:29035"/>
        <label>2</label>
    </ligand>
</feature>
<keyword evidence="2 5" id="KW-0378">Hydrolase</keyword>
<dbReference type="CDD" id="cd05670">
    <property type="entry name" value="M20_Acy1_YkuR-like"/>
    <property type="match status" value="1"/>
</dbReference>
<evidence type="ECO:0000256" key="5">
    <source>
        <dbReference type="HAMAP-Rule" id="MF_01692"/>
    </source>
</evidence>
<dbReference type="InterPro" id="IPR017439">
    <property type="entry name" value="Amidohydrolase"/>
</dbReference>
<keyword evidence="6" id="KW-0479">Metal-binding</keyword>
<dbReference type="FunFam" id="3.30.70.360:FF:000001">
    <property type="entry name" value="N-acetyldiaminopimelate deacetylase"/>
    <property type="match status" value="1"/>
</dbReference>
<comment type="catalytic activity">
    <reaction evidence="5">
        <text>N-acetyl-(2S,6S)-2,6-diaminopimelate + H2O = (2S,6S)-2,6-diaminopimelate + acetate</text>
        <dbReference type="Rhea" id="RHEA:20405"/>
        <dbReference type="ChEBI" id="CHEBI:15377"/>
        <dbReference type="ChEBI" id="CHEBI:30089"/>
        <dbReference type="ChEBI" id="CHEBI:57609"/>
        <dbReference type="ChEBI" id="CHEBI:58767"/>
        <dbReference type="EC" id="3.5.1.47"/>
    </reaction>
</comment>
<evidence type="ECO:0000313" key="8">
    <source>
        <dbReference type="EMBL" id="GLV14268.1"/>
    </source>
</evidence>
<dbReference type="UniPathway" id="UPA00034">
    <property type="reaction ID" value="UER00024"/>
</dbReference>
<dbReference type="Pfam" id="PF01546">
    <property type="entry name" value="Peptidase_M20"/>
    <property type="match status" value="1"/>
</dbReference>
<feature type="binding site" evidence="6">
    <location>
        <position position="128"/>
    </location>
    <ligand>
        <name>Mn(2+)</name>
        <dbReference type="ChEBI" id="CHEBI:29035"/>
        <label>2</label>
    </ligand>
</feature>
<dbReference type="GO" id="GO:0019877">
    <property type="term" value="P:diaminopimelate biosynthetic process"/>
    <property type="evidence" value="ECO:0007669"/>
    <property type="project" value="UniProtKB-UniRule"/>
</dbReference>
<gene>
    <name evidence="8" type="ORF">Heshes_19520</name>
    <name evidence="9" type="ORF">SAMN04489725_11228</name>
</gene>
<dbReference type="NCBIfam" id="TIGR01891">
    <property type="entry name" value="amidohydrolases"/>
    <property type="match status" value="1"/>
</dbReference>
<keyword evidence="10" id="KW-1185">Reference proteome</keyword>
<comment type="function">
    <text evidence="5">Catalyzes the conversion of N-acetyl-diaminopimelate to diaminopimelate and acetate.</text>
</comment>
<dbReference type="PANTHER" id="PTHR11014">
    <property type="entry name" value="PEPTIDASE M20 FAMILY MEMBER"/>
    <property type="match status" value="1"/>
</dbReference>
<dbReference type="PANTHER" id="PTHR11014:SF98">
    <property type="entry name" value="N-ACETYLDIAMINOPIMELATE DEACETYLASE"/>
    <property type="match status" value="1"/>
</dbReference>
<feature type="binding site" evidence="6">
    <location>
        <position position="347"/>
    </location>
    <ligand>
        <name>Mn(2+)</name>
        <dbReference type="ChEBI" id="CHEBI:29035"/>
        <label>2</label>
    </ligand>
</feature>
<keyword evidence="3 5" id="KW-0220">Diaminopimelate biosynthesis</keyword>
<dbReference type="Pfam" id="PF07687">
    <property type="entry name" value="M20_dimer"/>
    <property type="match status" value="1"/>
</dbReference>
<feature type="binding site" evidence="6">
    <location>
        <position position="96"/>
    </location>
    <ligand>
        <name>Mn(2+)</name>
        <dbReference type="ChEBI" id="CHEBI:29035"/>
        <label>2</label>
    </ligand>
</feature>
<reference evidence="10" key="2">
    <citation type="submission" date="2016-10" db="EMBL/GenBank/DDBJ databases">
        <authorList>
            <person name="Varghese N."/>
        </authorList>
    </citation>
    <scope>NUCLEOTIDE SEQUENCE [LARGE SCALE GENOMIC DNA]</scope>
    <source>
        <strain evidence="10">DSM 12489</strain>
    </source>
</reference>
<feature type="domain" description="Peptidase M20 dimerisation" evidence="7">
    <location>
        <begin position="182"/>
        <end position="269"/>
    </location>
</feature>
<dbReference type="EMBL" id="BSRA01000010">
    <property type="protein sequence ID" value="GLV14268.1"/>
    <property type="molecule type" value="Genomic_DNA"/>
</dbReference>
<dbReference type="GO" id="GO:0046872">
    <property type="term" value="F:metal ion binding"/>
    <property type="evidence" value="ECO:0007669"/>
    <property type="project" value="UniProtKB-KW"/>
</dbReference>
<dbReference type="InterPro" id="IPR036264">
    <property type="entry name" value="Bact_exopeptidase_dim_dom"/>
</dbReference>
<dbReference type="HAMAP" id="MF_01692">
    <property type="entry name" value="DapEL"/>
    <property type="match status" value="1"/>
</dbReference>
<dbReference type="Proteomes" id="UP000182589">
    <property type="component" value="Unassembled WGS sequence"/>
</dbReference>
<dbReference type="Proteomes" id="UP001157137">
    <property type="component" value="Unassembled WGS sequence"/>
</dbReference>
<dbReference type="RefSeq" id="WP_074693340.1">
    <property type="nucleotide sequence ID" value="NZ_BSRA01000010.1"/>
</dbReference>
<dbReference type="STRING" id="89784.SAMN04489725_11228"/>
<proteinExistence type="inferred from homology"/>
<dbReference type="EC" id="3.5.1.47" evidence="5"/>
<keyword evidence="4 5" id="KW-0457">Lysine biosynthesis</keyword>
<dbReference type="Gene3D" id="3.30.70.360">
    <property type="match status" value="1"/>
</dbReference>
<evidence type="ECO:0000256" key="1">
    <source>
        <dbReference type="ARBA" id="ARBA00022605"/>
    </source>
</evidence>
<evidence type="ECO:0000313" key="10">
    <source>
        <dbReference type="Proteomes" id="UP000182589"/>
    </source>
</evidence>
<feature type="active site" evidence="5">
    <location>
        <position position="69"/>
    </location>
</feature>
<sequence length="375" mass="41198">MSRIDVHAARRALHRIPELGFQEYETQAYLLSLLNGLPMEHLSIATWRTGIIVHIRGSEPTARIGYRCDIDGLPIREETGCDFASTHDGMMHACGHDVHMAIALGLVDHFAHVQPKDDLVVVFQPAEEGPGGAQPMLASTAFQAVRPEKIFALHVQPDLPVGEIGIRPGILFANTSELFIDLVGQGGHAAYPHRANDMVVAGAHLVTALQSIVARNVDPLDAAVITIGRLESGTKQNIIAGKARLEGTIRTLAAATMPRIKQRIEALVAGIGEMFGCATEIDYGANYYQVFNDEELTQSFMDFVSKRDLAVVREVPAAMTGEDFGYFLKEIPGFLFWLGASTPYGLHHEKMLPDERCIDTALRVLIPYFSERGYR</sequence>
<dbReference type="SUPFAM" id="SSF55031">
    <property type="entry name" value="Bacterial exopeptidase dimerisation domain"/>
    <property type="match status" value="1"/>
</dbReference>
<comment type="similarity">
    <text evidence="5">Belongs to the peptidase M20A family. N-acetyldiaminopimelate deacetylase subfamily.</text>
</comment>
<evidence type="ECO:0000256" key="3">
    <source>
        <dbReference type="ARBA" id="ARBA00022915"/>
    </source>
</evidence>
<name>A0A1H2VUG0_9BACL</name>
<evidence type="ECO:0000313" key="9">
    <source>
        <dbReference type="EMBL" id="SDW71963.1"/>
    </source>
</evidence>
<evidence type="ECO:0000256" key="4">
    <source>
        <dbReference type="ARBA" id="ARBA00023154"/>
    </source>
</evidence>
<evidence type="ECO:0000256" key="6">
    <source>
        <dbReference type="PIRSR" id="PIRSR005962-1"/>
    </source>
</evidence>
<reference evidence="8" key="3">
    <citation type="submission" date="2023-02" db="EMBL/GenBank/DDBJ databases">
        <title>Proposal of a novel subspecies: Alicyclobacillus hesperidum subspecies aegle.</title>
        <authorList>
            <person name="Goto K."/>
            <person name="Fujii T."/>
            <person name="Yasui K."/>
            <person name="Mochida K."/>
            <person name="Kato-Tanaka Y."/>
            <person name="Morohoshi S."/>
            <person name="An S.Y."/>
            <person name="Kasai H."/>
            <person name="Yokota A."/>
        </authorList>
    </citation>
    <scope>NUCLEOTIDE SEQUENCE</scope>
    <source>
        <strain evidence="8">DSM 12766</strain>
    </source>
</reference>
<dbReference type="InterPro" id="IPR011650">
    <property type="entry name" value="Peptidase_M20_dimer"/>
</dbReference>
<dbReference type="GO" id="GO:0009089">
    <property type="term" value="P:lysine biosynthetic process via diaminopimelate"/>
    <property type="evidence" value="ECO:0007669"/>
    <property type="project" value="UniProtKB-UniRule"/>
</dbReference>
<evidence type="ECO:0000256" key="2">
    <source>
        <dbReference type="ARBA" id="ARBA00022801"/>
    </source>
</evidence>
<protein>
    <recommendedName>
        <fullName evidence="5">N-acetyldiaminopimelate deacetylase</fullName>
        <ecNumber evidence="5">3.5.1.47</ecNumber>
    </recommendedName>
</protein>
<dbReference type="EMBL" id="FNOJ01000012">
    <property type="protein sequence ID" value="SDW71963.1"/>
    <property type="molecule type" value="Genomic_DNA"/>
</dbReference>
<dbReference type="Gene3D" id="3.40.630.10">
    <property type="entry name" value="Zn peptidases"/>
    <property type="match status" value="1"/>
</dbReference>
<organism evidence="9 10">
    <name type="scientific">Alicyclobacillus hesperidum</name>
    <dbReference type="NCBI Taxonomy" id="89784"/>
    <lineage>
        <taxon>Bacteria</taxon>
        <taxon>Bacillati</taxon>
        <taxon>Bacillota</taxon>
        <taxon>Bacilli</taxon>
        <taxon>Bacillales</taxon>
        <taxon>Alicyclobacillaceae</taxon>
        <taxon>Alicyclobacillus</taxon>
    </lineage>
</organism>
<dbReference type="InterPro" id="IPR002933">
    <property type="entry name" value="Peptidase_M20"/>
</dbReference>
<accession>A0A1H2VUG0</accession>
<feature type="binding site" evidence="6">
    <location>
        <position position="94"/>
    </location>
    <ligand>
        <name>Mn(2+)</name>
        <dbReference type="ChEBI" id="CHEBI:29035"/>
        <label>2</label>
    </ligand>
</feature>
<dbReference type="InterPro" id="IPR023905">
    <property type="entry name" value="AcetylDAP_deacetylase"/>
</dbReference>
<dbReference type="AlphaFoldDB" id="A0A1H2VUG0"/>
<comment type="cofactor">
    <cofactor evidence="6">
        <name>Mn(2+)</name>
        <dbReference type="ChEBI" id="CHEBI:29035"/>
    </cofactor>
    <text evidence="6">The Mn(2+) ion enhances activity.</text>
</comment>